<organism evidence="2 4">
    <name type="scientific">Capnocytophaga haemolytica</name>
    <dbReference type="NCBI Taxonomy" id="45243"/>
    <lineage>
        <taxon>Bacteria</taxon>
        <taxon>Pseudomonadati</taxon>
        <taxon>Bacteroidota</taxon>
        <taxon>Flavobacteriia</taxon>
        <taxon>Flavobacteriales</taxon>
        <taxon>Flavobacteriaceae</taxon>
        <taxon>Capnocytophaga</taxon>
    </lineage>
</organism>
<dbReference type="EMBL" id="LT906449">
    <property type="protein sequence ID" value="SNV04980.1"/>
    <property type="molecule type" value="Genomic_DNA"/>
</dbReference>
<evidence type="ECO:0008006" key="5">
    <source>
        <dbReference type="Google" id="ProtNLM"/>
    </source>
</evidence>
<evidence type="ECO:0000313" key="2">
    <source>
        <dbReference type="EMBL" id="SNV04980.1"/>
    </source>
</evidence>
<reference evidence="2 4" key="2">
    <citation type="submission" date="2017-06" db="EMBL/GenBank/DDBJ databases">
        <authorList>
            <consortium name="Pathogen Informatics"/>
        </authorList>
    </citation>
    <scope>NUCLEOTIDE SEQUENCE [LARGE SCALE GENOMIC DNA]</scope>
    <source>
        <strain evidence="2 4">NCTC12947</strain>
    </source>
</reference>
<protein>
    <recommendedName>
        <fullName evidence="5">Transcriptional regulator</fullName>
    </recommendedName>
</protein>
<proteinExistence type="predicted"/>
<keyword evidence="3" id="KW-1185">Reference proteome</keyword>
<name>A0AAX2GX84_9FLAO</name>
<dbReference type="Proteomes" id="UP000065822">
    <property type="component" value="Chromosome"/>
</dbReference>
<dbReference type="EMBL" id="CP014227">
    <property type="protein sequence ID" value="AMD85106.1"/>
    <property type="molecule type" value="Genomic_DNA"/>
</dbReference>
<dbReference type="KEGG" id="chg:AXF12_05985"/>
<sequence>MLERIRKAVEETTHRKLYEKSYNLKLFCGLAAKYSLATQKEMAEFYGAVSSSASYYLKQHAQMMSNIEYNALFKEAEKRILEAVNEEK</sequence>
<gene>
    <name evidence="1" type="ORF">AXF12_05985</name>
    <name evidence="2" type="ORF">SAMEA44541418_00520</name>
</gene>
<evidence type="ECO:0000313" key="4">
    <source>
        <dbReference type="Proteomes" id="UP000215539"/>
    </source>
</evidence>
<accession>A0AAX2GX84</accession>
<dbReference type="RefSeq" id="WP_066429193.1">
    <property type="nucleotide sequence ID" value="NZ_CP014227.1"/>
</dbReference>
<dbReference type="AlphaFoldDB" id="A0AAX2GX84"/>
<evidence type="ECO:0000313" key="3">
    <source>
        <dbReference type="Proteomes" id="UP000065822"/>
    </source>
</evidence>
<reference evidence="1 3" key="1">
    <citation type="submission" date="2016-02" db="EMBL/GenBank/DDBJ databases">
        <authorList>
            <person name="Holder M.E."/>
            <person name="Ajami N.J."/>
            <person name="Petrosino J.F."/>
        </authorList>
    </citation>
    <scope>NUCLEOTIDE SEQUENCE [LARGE SCALE GENOMIC DNA]</scope>
    <source>
        <strain evidence="1 3">CCUG 32990</strain>
    </source>
</reference>
<evidence type="ECO:0000313" key="1">
    <source>
        <dbReference type="EMBL" id="AMD85106.1"/>
    </source>
</evidence>
<dbReference type="Proteomes" id="UP000215539">
    <property type="component" value="Chromosome 1"/>
</dbReference>